<evidence type="ECO:0008006" key="3">
    <source>
        <dbReference type="Google" id="ProtNLM"/>
    </source>
</evidence>
<dbReference type="Gene3D" id="3.30.70.1060">
    <property type="entry name" value="Dimeric alpha+beta barrel"/>
    <property type="match status" value="1"/>
</dbReference>
<keyword evidence="2" id="KW-1185">Reference proteome</keyword>
<dbReference type="SUPFAM" id="SSF54909">
    <property type="entry name" value="Dimeric alpha+beta barrel"/>
    <property type="match status" value="1"/>
</dbReference>
<reference evidence="2" key="1">
    <citation type="journal article" date="2019" name="Int. J. Syst. Evol. Microbiol.">
        <title>The Global Catalogue of Microorganisms (GCM) 10K type strain sequencing project: providing services to taxonomists for standard genome sequencing and annotation.</title>
        <authorList>
            <consortium name="The Broad Institute Genomics Platform"/>
            <consortium name="The Broad Institute Genome Sequencing Center for Infectious Disease"/>
            <person name="Wu L."/>
            <person name="Ma J."/>
        </authorList>
    </citation>
    <scope>NUCLEOTIDE SEQUENCE [LARGE SCALE GENOMIC DNA]</scope>
    <source>
        <strain evidence="2">CECT 8288</strain>
    </source>
</reference>
<organism evidence="1 2">
    <name type="scientific">Reinekea marina</name>
    <dbReference type="NCBI Taxonomy" id="1310421"/>
    <lineage>
        <taxon>Bacteria</taxon>
        <taxon>Pseudomonadati</taxon>
        <taxon>Pseudomonadota</taxon>
        <taxon>Gammaproteobacteria</taxon>
        <taxon>Oceanospirillales</taxon>
        <taxon>Saccharospirillaceae</taxon>
        <taxon>Reinekea</taxon>
    </lineage>
</organism>
<dbReference type="EMBL" id="JBHRYN010000069">
    <property type="protein sequence ID" value="MFC3703035.1"/>
    <property type="molecule type" value="Genomic_DNA"/>
</dbReference>
<proteinExistence type="predicted"/>
<dbReference type="InterPro" id="IPR011008">
    <property type="entry name" value="Dimeric_a/b-barrel"/>
</dbReference>
<gene>
    <name evidence="1" type="ORF">ACFOND_15495</name>
</gene>
<dbReference type="RefSeq" id="WP_290280096.1">
    <property type="nucleotide sequence ID" value="NZ_JAUFQI010000001.1"/>
</dbReference>
<accession>A0ABV7WUR2</accession>
<comment type="caution">
    <text evidence="1">The sequence shown here is derived from an EMBL/GenBank/DDBJ whole genome shotgun (WGS) entry which is preliminary data.</text>
</comment>
<name>A0ABV7WUR2_9GAMM</name>
<protein>
    <recommendedName>
        <fullName evidence="3">YCII-related domain-containing protein</fullName>
    </recommendedName>
</protein>
<evidence type="ECO:0000313" key="2">
    <source>
        <dbReference type="Proteomes" id="UP001595710"/>
    </source>
</evidence>
<sequence length="108" mass="11345">MMNNYLFVYHGGKEPESEEEFQSTIKAWQQWYEGMGNAVVDGGNPVGPNITVHAGGKVTNDGGSNPVTGYGVFKASDAEASAELASKCPILDAGGSVEVAQVFDMSQA</sequence>
<evidence type="ECO:0000313" key="1">
    <source>
        <dbReference type="EMBL" id="MFC3703035.1"/>
    </source>
</evidence>
<dbReference type="Proteomes" id="UP001595710">
    <property type="component" value="Unassembled WGS sequence"/>
</dbReference>